<dbReference type="InParanoid" id="A0A251SE98"/>
<accession>A0A251SE98</accession>
<organism evidence="1 2">
    <name type="scientific">Helianthus annuus</name>
    <name type="common">Common sunflower</name>
    <dbReference type="NCBI Taxonomy" id="4232"/>
    <lineage>
        <taxon>Eukaryota</taxon>
        <taxon>Viridiplantae</taxon>
        <taxon>Streptophyta</taxon>
        <taxon>Embryophyta</taxon>
        <taxon>Tracheophyta</taxon>
        <taxon>Spermatophyta</taxon>
        <taxon>Magnoliopsida</taxon>
        <taxon>eudicotyledons</taxon>
        <taxon>Gunneridae</taxon>
        <taxon>Pentapetalae</taxon>
        <taxon>asterids</taxon>
        <taxon>campanulids</taxon>
        <taxon>Asterales</taxon>
        <taxon>Asteraceae</taxon>
        <taxon>Asteroideae</taxon>
        <taxon>Heliantheae alliance</taxon>
        <taxon>Heliantheae</taxon>
        <taxon>Helianthus</taxon>
    </lineage>
</organism>
<dbReference type="AlphaFoldDB" id="A0A251SE98"/>
<name>A0A251SE98_HELAN</name>
<keyword evidence="2" id="KW-1185">Reference proteome</keyword>
<proteinExistence type="predicted"/>
<sequence>MTIPTIVLVYPMYKAFIESNLTPYQSLCQDPLQRRKKNKDIQDGMQLGYCILTPKERVYGSSIYNISKNKF</sequence>
<evidence type="ECO:0000313" key="2">
    <source>
        <dbReference type="Proteomes" id="UP000215914"/>
    </source>
</evidence>
<protein>
    <submittedName>
        <fullName evidence="1">Uncharacterized protein</fullName>
    </submittedName>
</protein>
<dbReference type="Proteomes" id="UP000215914">
    <property type="component" value="Chromosome 14"/>
</dbReference>
<reference evidence="2" key="1">
    <citation type="journal article" date="2017" name="Nature">
        <title>The sunflower genome provides insights into oil metabolism, flowering and Asterid evolution.</title>
        <authorList>
            <person name="Badouin H."/>
            <person name="Gouzy J."/>
            <person name="Grassa C.J."/>
            <person name="Murat F."/>
            <person name="Staton S.E."/>
            <person name="Cottret L."/>
            <person name="Lelandais-Briere C."/>
            <person name="Owens G.L."/>
            <person name="Carrere S."/>
            <person name="Mayjonade B."/>
            <person name="Legrand L."/>
            <person name="Gill N."/>
            <person name="Kane N.C."/>
            <person name="Bowers J.E."/>
            <person name="Hubner S."/>
            <person name="Bellec A."/>
            <person name="Berard A."/>
            <person name="Berges H."/>
            <person name="Blanchet N."/>
            <person name="Boniface M.C."/>
            <person name="Brunel D."/>
            <person name="Catrice O."/>
            <person name="Chaidir N."/>
            <person name="Claudel C."/>
            <person name="Donnadieu C."/>
            <person name="Faraut T."/>
            <person name="Fievet G."/>
            <person name="Helmstetter N."/>
            <person name="King M."/>
            <person name="Knapp S.J."/>
            <person name="Lai Z."/>
            <person name="Le Paslier M.C."/>
            <person name="Lippi Y."/>
            <person name="Lorenzon L."/>
            <person name="Mandel J.R."/>
            <person name="Marage G."/>
            <person name="Marchand G."/>
            <person name="Marquand E."/>
            <person name="Bret-Mestries E."/>
            <person name="Morien E."/>
            <person name="Nambeesan S."/>
            <person name="Nguyen T."/>
            <person name="Pegot-Espagnet P."/>
            <person name="Pouilly N."/>
            <person name="Raftis F."/>
            <person name="Sallet E."/>
            <person name="Schiex T."/>
            <person name="Thomas J."/>
            <person name="Vandecasteele C."/>
            <person name="Vares D."/>
            <person name="Vear F."/>
            <person name="Vautrin S."/>
            <person name="Crespi M."/>
            <person name="Mangin B."/>
            <person name="Burke J.M."/>
            <person name="Salse J."/>
            <person name="Munos S."/>
            <person name="Vincourt P."/>
            <person name="Rieseberg L.H."/>
            <person name="Langlade N.B."/>
        </authorList>
    </citation>
    <scope>NUCLEOTIDE SEQUENCE [LARGE SCALE GENOMIC DNA]</scope>
    <source>
        <strain evidence="2">cv. SF193</strain>
    </source>
</reference>
<gene>
    <name evidence="1" type="ORF">HannXRQ_Chr14g0431771</name>
</gene>
<evidence type="ECO:0000313" key="1">
    <source>
        <dbReference type="EMBL" id="OTF97179.1"/>
    </source>
</evidence>
<dbReference type="EMBL" id="CM007903">
    <property type="protein sequence ID" value="OTF97179.1"/>
    <property type="molecule type" value="Genomic_DNA"/>
</dbReference>